<accession>A0ABN8YNT4</accession>
<keyword evidence="3" id="KW-1185">Reference proteome</keyword>
<proteinExistence type="predicted"/>
<organism evidence="2 3">
    <name type="scientific">Rangifer tarandus platyrhynchus</name>
    <name type="common">Svalbard reindeer</name>
    <dbReference type="NCBI Taxonomy" id="3082113"/>
    <lineage>
        <taxon>Eukaryota</taxon>
        <taxon>Metazoa</taxon>
        <taxon>Chordata</taxon>
        <taxon>Craniata</taxon>
        <taxon>Vertebrata</taxon>
        <taxon>Euteleostomi</taxon>
        <taxon>Mammalia</taxon>
        <taxon>Eutheria</taxon>
        <taxon>Laurasiatheria</taxon>
        <taxon>Artiodactyla</taxon>
        <taxon>Ruminantia</taxon>
        <taxon>Pecora</taxon>
        <taxon>Cervidae</taxon>
        <taxon>Odocoileinae</taxon>
        <taxon>Rangifer</taxon>
    </lineage>
</organism>
<evidence type="ECO:0000256" key="1">
    <source>
        <dbReference type="SAM" id="MobiDB-lite"/>
    </source>
</evidence>
<sequence>MGAPSLLLVSWRSEPALLCPALLRPIPSACRIPCFPKLGEDQATSNDTPGLEMYGTPGMQKPSPLRFGPLLRLGAQSPQFSAGGHWASTTAFQRQPHAPAMWLEKTPGRLKQPAGPMV</sequence>
<feature type="region of interest" description="Disordered" evidence="1">
    <location>
        <begin position="37"/>
        <end position="59"/>
    </location>
</feature>
<protein>
    <submittedName>
        <fullName evidence="2">Uncharacterized protein</fullName>
    </submittedName>
</protein>
<evidence type="ECO:0000313" key="2">
    <source>
        <dbReference type="EMBL" id="CAI9163237.1"/>
    </source>
</evidence>
<gene>
    <name evidence="2" type="ORF">MRATA1EN1_LOCUS12199</name>
</gene>
<dbReference type="EMBL" id="OX459957">
    <property type="protein sequence ID" value="CAI9163237.1"/>
    <property type="molecule type" value="Genomic_DNA"/>
</dbReference>
<dbReference type="Proteomes" id="UP001176941">
    <property type="component" value="Chromosome 21"/>
</dbReference>
<evidence type="ECO:0000313" key="3">
    <source>
        <dbReference type="Proteomes" id="UP001176941"/>
    </source>
</evidence>
<reference evidence="2" key="1">
    <citation type="submission" date="2023-04" db="EMBL/GenBank/DDBJ databases">
        <authorList>
            <consortium name="ELIXIR-Norway"/>
        </authorList>
    </citation>
    <scope>NUCLEOTIDE SEQUENCE [LARGE SCALE GENOMIC DNA]</scope>
</reference>
<name>A0ABN8YNT4_RANTA</name>